<keyword evidence="1" id="KW-1133">Transmembrane helix</keyword>
<keyword evidence="1" id="KW-0812">Transmembrane</keyword>
<name>A0A9D9GWU5_9BACL</name>
<gene>
    <name evidence="2" type="ORF">IAC58_05470</name>
</gene>
<dbReference type="Proteomes" id="UP000823613">
    <property type="component" value="Unassembled WGS sequence"/>
</dbReference>
<feature type="transmembrane region" description="Helical" evidence="1">
    <location>
        <begin position="12"/>
        <end position="35"/>
    </location>
</feature>
<accession>A0A9D9GWU5</accession>
<evidence type="ECO:0000256" key="1">
    <source>
        <dbReference type="SAM" id="Phobius"/>
    </source>
</evidence>
<feature type="transmembrane region" description="Helical" evidence="1">
    <location>
        <begin position="50"/>
        <end position="74"/>
    </location>
</feature>
<dbReference type="EMBL" id="JADIMY010000111">
    <property type="protein sequence ID" value="MBO8427971.1"/>
    <property type="molecule type" value="Genomic_DNA"/>
</dbReference>
<evidence type="ECO:0000313" key="3">
    <source>
        <dbReference type="Proteomes" id="UP000823613"/>
    </source>
</evidence>
<comment type="caution">
    <text evidence="2">The sequence shown here is derived from an EMBL/GenBank/DDBJ whole genome shotgun (WGS) entry which is preliminary data.</text>
</comment>
<evidence type="ECO:0000313" key="2">
    <source>
        <dbReference type="EMBL" id="MBO8427971.1"/>
    </source>
</evidence>
<dbReference type="AlphaFoldDB" id="A0A9D9GWU5"/>
<sequence>MDKKRTLRDYKNKVLTTLVLGLIFIVTSVFFIPLATNDFGEFLPTSLEAIIFYVTLAIGIVFFLLFIIFLVIYIHHYRTSK</sequence>
<keyword evidence="1" id="KW-0472">Membrane</keyword>
<proteinExistence type="predicted"/>
<reference evidence="2" key="1">
    <citation type="submission" date="2020-10" db="EMBL/GenBank/DDBJ databases">
        <authorList>
            <person name="Gilroy R."/>
        </authorList>
    </citation>
    <scope>NUCLEOTIDE SEQUENCE</scope>
    <source>
        <strain evidence="2">11159</strain>
    </source>
</reference>
<organism evidence="2 3">
    <name type="scientific">Candidatus Onthovivens merdipullorum</name>
    <dbReference type="NCBI Taxonomy" id="2840889"/>
    <lineage>
        <taxon>Bacteria</taxon>
        <taxon>Bacillati</taxon>
        <taxon>Bacillota</taxon>
        <taxon>Bacilli</taxon>
        <taxon>Bacillales</taxon>
        <taxon>Candidatus Onthovivens</taxon>
    </lineage>
</organism>
<reference evidence="2" key="2">
    <citation type="journal article" date="2021" name="PeerJ">
        <title>Extensive microbial diversity within the chicken gut microbiome revealed by metagenomics and culture.</title>
        <authorList>
            <person name="Gilroy R."/>
            <person name="Ravi A."/>
            <person name="Getino M."/>
            <person name="Pursley I."/>
            <person name="Horton D.L."/>
            <person name="Alikhan N.F."/>
            <person name="Baker D."/>
            <person name="Gharbi K."/>
            <person name="Hall N."/>
            <person name="Watson M."/>
            <person name="Adriaenssens E.M."/>
            <person name="Foster-Nyarko E."/>
            <person name="Jarju S."/>
            <person name="Secka A."/>
            <person name="Antonio M."/>
            <person name="Oren A."/>
            <person name="Chaudhuri R.R."/>
            <person name="La Ragione R."/>
            <person name="Hildebrand F."/>
            <person name="Pallen M.J."/>
        </authorList>
    </citation>
    <scope>NUCLEOTIDE SEQUENCE</scope>
    <source>
        <strain evidence="2">11159</strain>
    </source>
</reference>
<protein>
    <submittedName>
        <fullName evidence="2">Uncharacterized protein</fullName>
    </submittedName>
</protein>